<sequence length="372" mass="42647">MYTVAHIYTGLKYRNDGYKNFTREALDMLANFSPRAEIYKDREFFLDLTGAKNVHKILEDLTELLTPAYCDTMVISVACTKLTSRACSLAVVNMPKKYIGTLPVTLKVVNKNVILATVGPDEKNFWSLLPVHLLWPLDNRLIRQLQFLGLNSCKQVQEISLAELARHFGSQAHFIYRYCRGIDYERVRSVTGSDRQLMRHYPLRGCADRLQWDLLFRQAADSLAAELSARLEGFRELKLIVQDEDHRIKTAAKKFNRVLFTSSAIQTNLHLLINRLSLSGPLRSIMICLQGITPVPAQQTELFAEKALAKPQAKPAREKLAEVIENLNRKYPSQPVSLGGLLTISRREKMLQLWDPYRFTKEKVKMLGETYR</sequence>
<comment type="caution">
    <text evidence="2">The sequence shown here is derived from an EMBL/GenBank/DDBJ whole genome shotgun (WGS) entry which is preliminary data.</text>
</comment>
<dbReference type="RefSeq" id="WP_152909027.1">
    <property type="nucleotide sequence ID" value="NZ_LGTE01000014.1"/>
</dbReference>
<name>A0A0L6W0Z7_9FIRM</name>
<dbReference type="AlphaFoldDB" id="A0A0L6W0Z7"/>
<dbReference type="Gene3D" id="1.10.150.20">
    <property type="entry name" value="5' to 3' exonuclease, C-terminal subdomain"/>
    <property type="match status" value="1"/>
</dbReference>
<gene>
    <name evidence="2" type="ORF">Tfer_2048</name>
</gene>
<feature type="domain" description="DNA polymerase IV/DNA polymerase iota-like thumb" evidence="1">
    <location>
        <begin position="143"/>
        <end position="183"/>
    </location>
</feature>
<dbReference type="GO" id="GO:0003887">
    <property type="term" value="F:DNA-directed DNA polymerase activity"/>
    <property type="evidence" value="ECO:0007669"/>
    <property type="project" value="InterPro"/>
</dbReference>
<dbReference type="Pfam" id="PF21999">
    <property type="entry name" value="IMS_HHH_1"/>
    <property type="match status" value="1"/>
</dbReference>
<evidence type="ECO:0000259" key="1">
    <source>
        <dbReference type="Pfam" id="PF21999"/>
    </source>
</evidence>
<protein>
    <submittedName>
        <fullName evidence="2">UMUC domain-containing protein DNA-repair protein</fullName>
    </submittedName>
</protein>
<reference evidence="3" key="1">
    <citation type="submission" date="2015-07" db="EMBL/GenBank/DDBJ databases">
        <title>Complete Genome of Thermincola ferriacetica strain Z-0001T.</title>
        <authorList>
            <person name="Lusk B."/>
            <person name="Badalamenti J.P."/>
            <person name="Parameswaran P."/>
            <person name="Bond D.R."/>
            <person name="Torres C.I."/>
        </authorList>
    </citation>
    <scope>NUCLEOTIDE SEQUENCE [LARGE SCALE GENOMIC DNA]</scope>
    <source>
        <strain evidence="3">Z-0001</strain>
    </source>
</reference>
<evidence type="ECO:0000313" key="2">
    <source>
        <dbReference type="EMBL" id="KNZ69252.1"/>
    </source>
</evidence>
<accession>A0A0L6W0Z7</accession>
<proteinExistence type="predicted"/>
<dbReference type="InterPro" id="IPR053848">
    <property type="entry name" value="IMS_HHH_1"/>
</dbReference>
<organism evidence="2 3">
    <name type="scientific">Thermincola ferriacetica</name>
    <dbReference type="NCBI Taxonomy" id="281456"/>
    <lineage>
        <taxon>Bacteria</taxon>
        <taxon>Bacillati</taxon>
        <taxon>Bacillota</taxon>
        <taxon>Clostridia</taxon>
        <taxon>Eubacteriales</taxon>
        <taxon>Thermincolaceae</taxon>
        <taxon>Thermincola</taxon>
    </lineage>
</organism>
<keyword evidence="3" id="KW-1185">Reference proteome</keyword>
<evidence type="ECO:0000313" key="3">
    <source>
        <dbReference type="Proteomes" id="UP000037175"/>
    </source>
</evidence>
<dbReference type="Proteomes" id="UP000037175">
    <property type="component" value="Unassembled WGS sequence"/>
</dbReference>
<dbReference type="EMBL" id="LGTE01000014">
    <property type="protein sequence ID" value="KNZ69252.1"/>
    <property type="molecule type" value="Genomic_DNA"/>
</dbReference>
<dbReference type="SUPFAM" id="SSF56672">
    <property type="entry name" value="DNA/RNA polymerases"/>
    <property type="match status" value="1"/>
</dbReference>
<dbReference type="InterPro" id="IPR043502">
    <property type="entry name" value="DNA/RNA_pol_sf"/>
</dbReference>